<proteinExistence type="predicted"/>
<dbReference type="Gene3D" id="3.40.30.10">
    <property type="entry name" value="Glutaredoxin"/>
    <property type="match status" value="1"/>
</dbReference>
<dbReference type="Pfam" id="PF13462">
    <property type="entry name" value="Thioredoxin_4"/>
    <property type="match status" value="1"/>
</dbReference>
<gene>
    <name evidence="3" type="ORF">UT39_C0002G0082</name>
</gene>
<keyword evidence="1" id="KW-0812">Transmembrane</keyword>
<name>A0A0G0NGF5_9BACT</name>
<evidence type="ECO:0000313" key="4">
    <source>
        <dbReference type="Proteomes" id="UP000034246"/>
    </source>
</evidence>
<dbReference type="InterPro" id="IPR012336">
    <property type="entry name" value="Thioredoxin-like_fold"/>
</dbReference>
<evidence type="ECO:0000313" key="3">
    <source>
        <dbReference type="EMBL" id="KKR11901.1"/>
    </source>
</evidence>
<reference evidence="3 4" key="1">
    <citation type="journal article" date="2015" name="Nature">
        <title>rRNA introns, odd ribosomes, and small enigmatic genomes across a large radiation of phyla.</title>
        <authorList>
            <person name="Brown C.T."/>
            <person name="Hug L.A."/>
            <person name="Thomas B.C."/>
            <person name="Sharon I."/>
            <person name="Castelle C.J."/>
            <person name="Singh A."/>
            <person name="Wilkins M.J."/>
            <person name="Williams K.H."/>
            <person name="Banfield J.F."/>
        </authorList>
    </citation>
    <scope>NUCLEOTIDE SEQUENCE [LARGE SCALE GENOMIC DNA]</scope>
</reference>
<sequence>MVKAEVPKKVEKGLFEKLGPVLIVFSVVMAFAIGILWEKVSNLEGGSIKTTSTAAPTAAAAAQQPAQIQVSMDQIKKLFGQDLIKFGDGNRKLLFVEVEDPSCPYCHIAAGANKELNAQAGDRFKLVSDGGTYVAPVPEMKKLVDSGQASLVYIYTPGHGSGEMGMKALYCAYEQGRFWQVHDLLYSNEGYNLLNNTIKNDKTKSQQIADFLKSAADTNKLKSCIDSGKYDSRLTSDTQLASSIGVSGTPGFFVNTTNFAGAYSWNDMKAAVDAALK</sequence>
<feature type="transmembrane region" description="Helical" evidence="1">
    <location>
        <begin position="18"/>
        <end position="37"/>
    </location>
</feature>
<dbReference type="STRING" id="1618550.UT39_C0002G0082"/>
<keyword evidence="1" id="KW-0472">Membrane</keyword>
<evidence type="ECO:0000256" key="1">
    <source>
        <dbReference type="SAM" id="Phobius"/>
    </source>
</evidence>
<evidence type="ECO:0000259" key="2">
    <source>
        <dbReference type="Pfam" id="PF13462"/>
    </source>
</evidence>
<comment type="caution">
    <text evidence="3">The sequence shown here is derived from an EMBL/GenBank/DDBJ whole genome shotgun (WGS) entry which is preliminary data.</text>
</comment>
<organism evidence="3 4">
    <name type="scientific">Candidatus Woesebacteria bacterium GW2011_GWA1_39_21</name>
    <dbReference type="NCBI Taxonomy" id="1618550"/>
    <lineage>
        <taxon>Bacteria</taxon>
        <taxon>Candidatus Woeseibacteriota</taxon>
    </lineage>
</organism>
<dbReference type="PANTHER" id="PTHR35272">
    <property type="entry name" value="THIOL:DISULFIDE INTERCHANGE PROTEIN DSBC-RELATED"/>
    <property type="match status" value="1"/>
</dbReference>
<feature type="domain" description="Thioredoxin-like fold" evidence="2">
    <location>
        <begin position="141"/>
        <end position="274"/>
    </location>
</feature>
<dbReference type="AlphaFoldDB" id="A0A0G0NGF5"/>
<dbReference type="SUPFAM" id="SSF52833">
    <property type="entry name" value="Thioredoxin-like"/>
    <property type="match status" value="1"/>
</dbReference>
<dbReference type="Proteomes" id="UP000034246">
    <property type="component" value="Unassembled WGS sequence"/>
</dbReference>
<dbReference type="PANTHER" id="PTHR35272:SF3">
    <property type="entry name" value="THIOL:DISULFIDE INTERCHANGE PROTEIN DSBC"/>
    <property type="match status" value="1"/>
</dbReference>
<dbReference type="InterPro" id="IPR036249">
    <property type="entry name" value="Thioredoxin-like_sf"/>
</dbReference>
<keyword evidence="1" id="KW-1133">Transmembrane helix</keyword>
<dbReference type="EMBL" id="LBWP01000002">
    <property type="protein sequence ID" value="KKR11901.1"/>
    <property type="molecule type" value="Genomic_DNA"/>
</dbReference>
<protein>
    <submittedName>
        <fullName evidence="3">DSBA oxidoreductase</fullName>
    </submittedName>
</protein>
<accession>A0A0G0NGF5</accession>
<dbReference type="InterPro" id="IPR051470">
    <property type="entry name" value="Thiol:disulfide_interchange"/>
</dbReference>